<protein>
    <recommendedName>
        <fullName evidence="4">Lipoprotein</fullName>
    </recommendedName>
</protein>
<dbReference type="AlphaFoldDB" id="A0A1M7D7S4"/>
<dbReference type="RefSeq" id="WP_073280500.1">
    <property type="nucleotide sequence ID" value="NZ_FRAC01000051.1"/>
</dbReference>
<feature type="signal peptide" evidence="1">
    <location>
        <begin position="1"/>
        <end position="21"/>
    </location>
</feature>
<keyword evidence="3" id="KW-1185">Reference proteome</keyword>
<feature type="chain" id="PRO_5012161207" description="Lipoprotein" evidence="1">
    <location>
        <begin position="22"/>
        <end position="223"/>
    </location>
</feature>
<keyword evidence="1" id="KW-0732">Signal</keyword>
<evidence type="ECO:0000313" key="2">
    <source>
        <dbReference type="EMBL" id="SHL75536.1"/>
    </source>
</evidence>
<proteinExistence type="predicted"/>
<evidence type="ECO:0000313" key="3">
    <source>
        <dbReference type="Proteomes" id="UP000184386"/>
    </source>
</evidence>
<accession>A0A1M7D7S4</accession>
<reference evidence="2 3" key="1">
    <citation type="submission" date="2016-11" db="EMBL/GenBank/DDBJ databases">
        <authorList>
            <person name="Jaros S."/>
            <person name="Januszkiewicz K."/>
            <person name="Wedrychowicz H."/>
        </authorList>
    </citation>
    <scope>NUCLEOTIDE SEQUENCE [LARGE SCALE GENOMIC DNA]</scope>
    <source>
        <strain evidence="2 3">DSM 15929</strain>
    </source>
</reference>
<dbReference type="EMBL" id="FRAC01000051">
    <property type="protein sequence ID" value="SHL75536.1"/>
    <property type="molecule type" value="Genomic_DNA"/>
</dbReference>
<name>A0A1M7D7S4_9FIRM</name>
<dbReference type="Proteomes" id="UP000184386">
    <property type="component" value="Unassembled WGS sequence"/>
</dbReference>
<evidence type="ECO:0008006" key="4">
    <source>
        <dbReference type="Google" id="ProtNLM"/>
    </source>
</evidence>
<organism evidence="2 3">
    <name type="scientific">Anaerocolumna jejuensis DSM 15929</name>
    <dbReference type="NCBI Taxonomy" id="1121322"/>
    <lineage>
        <taxon>Bacteria</taxon>
        <taxon>Bacillati</taxon>
        <taxon>Bacillota</taxon>
        <taxon>Clostridia</taxon>
        <taxon>Lachnospirales</taxon>
        <taxon>Lachnospiraceae</taxon>
        <taxon>Anaerocolumna</taxon>
    </lineage>
</organism>
<evidence type="ECO:0000256" key="1">
    <source>
        <dbReference type="SAM" id="SignalP"/>
    </source>
</evidence>
<dbReference type="OrthoDB" id="2601457at2"/>
<gene>
    <name evidence="2" type="ORF">SAMN02745136_05627</name>
</gene>
<sequence length="223" mass="24733">MRRLKISCLLFLCLACLTACSRSNETDNLWLPIKGLSWGMDKEKVTSLLEGNGVTLQQEKGTVPNRYILSKVQTCWGFKGTVKLDFKSFSEGGTAYLTAFGFYPEEAEEYTLSKKLSKAFGVESSSPGNAAKDLQWESKATLSDIADKDVRQRARDLIEVIWGNIPFKETTSEMSRPLVTAQYTPSEQANIKSSIYLRGERASVAVFAKDDNISSAIDRSSAK</sequence>